<dbReference type="EMBL" id="JAIWYP010000007">
    <property type="protein sequence ID" value="KAH3794615.1"/>
    <property type="molecule type" value="Genomic_DNA"/>
</dbReference>
<dbReference type="Proteomes" id="UP000828390">
    <property type="component" value="Unassembled WGS sequence"/>
</dbReference>
<reference evidence="6" key="2">
    <citation type="submission" date="2020-11" db="EMBL/GenBank/DDBJ databases">
        <authorList>
            <person name="McCartney M.A."/>
            <person name="Auch B."/>
            <person name="Kono T."/>
            <person name="Mallez S."/>
            <person name="Becker A."/>
            <person name="Gohl D.M."/>
            <person name="Silverstein K.A.T."/>
            <person name="Koren S."/>
            <person name="Bechman K.B."/>
            <person name="Herman A."/>
            <person name="Abrahante J.E."/>
            <person name="Garbe J."/>
        </authorList>
    </citation>
    <scope>NUCLEOTIDE SEQUENCE</scope>
    <source>
        <strain evidence="6">Duluth1</strain>
        <tissue evidence="6">Whole animal</tissue>
    </source>
</reference>
<proteinExistence type="predicted"/>
<evidence type="ECO:0000313" key="7">
    <source>
        <dbReference type="Proteomes" id="UP000828390"/>
    </source>
</evidence>
<evidence type="ECO:0000256" key="1">
    <source>
        <dbReference type="ARBA" id="ARBA00022603"/>
    </source>
</evidence>
<dbReference type="Gene3D" id="3.40.1280.30">
    <property type="match status" value="1"/>
</dbReference>
<dbReference type="GO" id="GO:0070131">
    <property type="term" value="P:positive regulation of mitochondrial translation"/>
    <property type="evidence" value="ECO:0007669"/>
    <property type="project" value="TreeGrafter"/>
</dbReference>
<evidence type="ECO:0000259" key="5">
    <source>
        <dbReference type="PROSITE" id="PS51675"/>
    </source>
</evidence>
<dbReference type="GO" id="GO:0097745">
    <property type="term" value="P:mitochondrial tRNA 5'-end processing"/>
    <property type="evidence" value="ECO:0007669"/>
    <property type="project" value="TreeGrafter"/>
</dbReference>
<keyword evidence="1" id="KW-0489">Methyltransferase</keyword>
<keyword evidence="3" id="KW-0949">S-adenosyl-L-methionine</keyword>
<name>A0A9D4J194_DREPO</name>
<feature type="domain" description="SAM-dependent MTase TRM10-type" evidence="5">
    <location>
        <begin position="156"/>
        <end position="345"/>
    </location>
</feature>
<dbReference type="PROSITE" id="PS51675">
    <property type="entry name" value="SAM_MT_TRM10"/>
    <property type="match status" value="1"/>
</dbReference>
<dbReference type="AlphaFoldDB" id="A0A9D4J194"/>
<keyword evidence="7" id="KW-1185">Reference proteome</keyword>
<evidence type="ECO:0000256" key="2">
    <source>
        <dbReference type="ARBA" id="ARBA00022679"/>
    </source>
</evidence>
<keyword evidence="2" id="KW-0808">Transferase</keyword>
<evidence type="ECO:0000256" key="4">
    <source>
        <dbReference type="SAM" id="MobiDB-lite"/>
    </source>
</evidence>
<dbReference type="OrthoDB" id="278300at2759"/>
<dbReference type="InterPro" id="IPR038459">
    <property type="entry name" value="MT_TRM10-typ_sf"/>
</dbReference>
<evidence type="ECO:0000256" key="3">
    <source>
        <dbReference type="ARBA" id="ARBA00022691"/>
    </source>
</evidence>
<comment type="caution">
    <text evidence="6">The sequence shown here is derived from an EMBL/GenBank/DDBJ whole genome shotgun (WGS) entry which is preliminary data.</text>
</comment>
<gene>
    <name evidence="6" type="ORF">DPMN_148152</name>
</gene>
<accession>A0A9D4J194</accession>
<dbReference type="PANTHER" id="PTHR13563">
    <property type="entry name" value="TRNA (GUANINE-9-) METHYLTRANSFERASE"/>
    <property type="match status" value="1"/>
</dbReference>
<dbReference type="PANTHER" id="PTHR13563:SF5">
    <property type="entry name" value="TRNA METHYLTRANSFERASE 10 HOMOLOG C"/>
    <property type="match status" value="1"/>
</dbReference>
<dbReference type="InterPro" id="IPR028564">
    <property type="entry name" value="MT_TRM10-typ"/>
</dbReference>
<protein>
    <recommendedName>
        <fullName evidence="5">SAM-dependent MTase TRM10-type domain-containing protein</fullName>
    </recommendedName>
</protein>
<dbReference type="GO" id="GO:0005739">
    <property type="term" value="C:mitochondrion"/>
    <property type="evidence" value="ECO:0007669"/>
    <property type="project" value="TreeGrafter"/>
</dbReference>
<dbReference type="InterPro" id="IPR007356">
    <property type="entry name" value="tRNA_m1G_MeTrfase_euk"/>
</dbReference>
<dbReference type="GO" id="GO:0008168">
    <property type="term" value="F:methyltransferase activity"/>
    <property type="evidence" value="ECO:0007669"/>
    <property type="project" value="UniProtKB-KW"/>
</dbReference>
<evidence type="ECO:0000313" key="6">
    <source>
        <dbReference type="EMBL" id="KAH3794615.1"/>
    </source>
</evidence>
<dbReference type="GO" id="GO:0032259">
    <property type="term" value="P:methylation"/>
    <property type="evidence" value="ECO:0007669"/>
    <property type="project" value="UniProtKB-KW"/>
</dbReference>
<dbReference type="GO" id="GO:0005654">
    <property type="term" value="C:nucleoplasm"/>
    <property type="evidence" value="ECO:0007669"/>
    <property type="project" value="TreeGrafter"/>
</dbReference>
<dbReference type="GO" id="GO:0000049">
    <property type="term" value="F:tRNA binding"/>
    <property type="evidence" value="ECO:0007669"/>
    <property type="project" value="TreeGrafter"/>
</dbReference>
<feature type="region of interest" description="Disordered" evidence="4">
    <location>
        <begin position="115"/>
        <end position="138"/>
    </location>
</feature>
<reference evidence="6" key="1">
    <citation type="journal article" date="2019" name="bioRxiv">
        <title>The Genome of the Zebra Mussel, Dreissena polymorpha: A Resource for Invasive Species Research.</title>
        <authorList>
            <person name="McCartney M.A."/>
            <person name="Auch B."/>
            <person name="Kono T."/>
            <person name="Mallez S."/>
            <person name="Zhang Y."/>
            <person name="Obille A."/>
            <person name="Becker A."/>
            <person name="Abrahante J.E."/>
            <person name="Garbe J."/>
            <person name="Badalamenti J.P."/>
            <person name="Herman A."/>
            <person name="Mangelson H."/>
            <person name="Liachko I."/>
            <person name="Sullivan S."/>
            <person name="Sone E.D."/>
            <person name="Koren S."/>
            <person name="Silverstein K.A.T."/>
            <person name="Beckman K.B."/>
            <person name="Gohl D.M."/>
        </authorList>
    </citation>
    <scope>NUCLEOTIDE SEQUENCE</scope>
    <source>
        <strain evidence="6">Duluth1</strain>
        <tissue evidence="6">Whole animal</tissue>
    </source>
</reference>
<sequence length="383" mass="45106">MLIGGMLNSVLQRQGYTSLARIIPCCFQKRNMSQKKILGEIKHEKGREFLDNIDAAMVEKKARMESWIEEMRHRGTLVPKVINEYDWKIILKDVNSRSALEKHCGYMFRRECSRDNEEAKREKKQKEREEKVEELEGTRSNHQFSLPYRKRDSEMEMWARLRGIRYGDPIILDMGYPEMKFREMAQAYNQFFLVIGENKTHPQPFHIHVTSVRDNTVFADNLDSNDCQRTMVDLHEKPFWELFPKKDLVYLTPDGPKLRGVNCNDIFVIGGIVDLHDSMPRTYMRAKELGIRMGSIPIHDYKLLVKGQGLRLPLPHIFGIMQEYCLNHDWEQALTKHLPPRHFLPKNKEGLRVKMESIDSSKQMKALRQYERELLGLKVESKI</sequence>
<organism evidence="6 7">
    <name type="scientific">Dreissena polymorpha</name>
    <name type="common">Zebra mussel</name>
    <name type="synonym">Mytilus polymorpha</name>
    <dbReference type="NCBI Taxonomy" id="45954"/>
    <lineage>
        <taxon>Eukaryota</taxon>
        <taxon>Metazoa</taxon>
        <taxon>Spiralia</taxon>
        <taxon>Lophotrochozoa</taxon>
        <taxon>Mollusca</taxon>
        <taxon>Bivalvia</taxon>
        <taxon>Autobranchia</taxon>
        <taxon>Heteroconchia</taxon>
        <taxon>Euheterodonta</taxon>
        <taxon>Imparidentia</taxon>
        <taxon>Neoheterodontei</taxon>
        <taxon>Myida</taxon>
        <taxon>Dreissenoidea</taxon>
        <taxon>Dreissenidae</taxon>
        <taxon>Dreissena</taxon>
    </lineage>
</organism>